<reference evidence="1 2" key="1">
    <citation type="submission" date="2013-02" db="EMBL/GenBank/DDBJ databases">
        <title>The Genome Annotation of Plasmodium falciparum Vietnam Oak-Knoll (FVO).</title>
        <authorList>
            <consortium name="The Broad Institute Genome Sequencing Platform"/>
            <consortium name="The Broad Institute Genome Sequencing Center for Infectious Disease"/>
            <person name="Neafsey D."/>
            <person name="Hoffman S."/>
            <person name="Volkman S."/>
            <person name="Rosenthal P."/>
            <person name="Walker B."/>
            <person name="Young S.K."/>
            <person name="Zeng Q."/>
            <person name="Gargeya S."/>
            <person name="Fitzgerald M."/>
            <person name="Haas B."/>
            <person name="Abouelleil A."/>
            <person name="Allen A.W."/>
            <person name="Alvarado L."/>
            <person name="Arachchi H.M."/>
            <person name="Berlin A.M."/>
            <person name="Chapman S.B."/>
            <person name="Gainer-Dewar J."/>
            <person name="Goldberg J."/>
            <person name="Griggs A."/>
            <person name="Gujja S."/>
            <person name="Hansen M."/>
            <person name="Howarth C."/>
            <person name="Imamovic A."/>
            <person name="Ireland A."/>
            <person name="Larimer J."/>
            <person name="McCowan C."/>
            <person name="Murphy C."/>
            <person name="Pearson M."/>
            <person name="Poon T.W."/>
            <person name="Priest M."/>
            <person name="Roberts A."/>
            <person name="Saif S."/>
            <person name="Shea T."/>
            <person name="Sisk P."/>
            <person name="Sykes S."/>
            <person name="Wortman J."/>
            <person name="Nusbaum C."/>
            <person name="Birren B."/>
        </authorList>
    </citation>
    <scope>NUCLEOTIDE SEQUENCE [LARGE SCALE GENOMIC DNA]</scope>
    <source>
        <strain evidence="2">Vietnam Oak-Knoll (FVO)</strain>
    </source>
</reference>
<organism evidence="1 2">
    <name type="scientific">Plasmodium falciparum Vietnam Oak-Knoll</name>
    <name type="common">FVO</name>
    <dbReference type="NCBI Taxonomy" id="1036723"/>
    <lineage>
        <taxon>Eukaryota</taxon>
        <taxon>Sar</taxon>
        <taxon>Alveolata</taxon>
        <taxon>Apicomplexa</taxon>
        <taxon>Aconoidasida</taxon>
        <taxon>Haemosporida</taxon>
        <taxon>Plasmodiidae</taxon>
        <taxon>Plasmodium</taxon>
        <taxon>Plasmodium (Laverania)</taxon>
    </lineage>
</organism>
<dbReference type="AlphaFoldDB" id="A0A024VEP9"/>
<evidence type="ECO:0000313" key="1">
    <source>
        <dbReference type="EMBL" id="ETW20655.1"/>
    </source>
</evidence>
<sequence length="52" mass="6458">MCYEKNKNKIDNILHIKDQILIRQKKRKEKKKGKKNGQYFRFGYYWKVSGYT</sequence>
<accession>A0A024VEP9</accession>
<reference evidence="1 2" key="2">
    <citation type="submission" date="2013-02" db="EMBL/GenBank/DDBJ databases">
        <title>The Genome Sequence of Plasmodium falciparum Vietnam Oak-Knoll (FVO).</title>
        <authorList>
            <consortium name="The Broad Institute Genome Sequencing Platform"/>
            <consortium name="The Broad Institute Genome Sequencing Center for Infectious Disease"/>
            <person name="Neafsey D."/>
            <person name="Cheeseman I."/>
            <person name="Volkman S."/>
            <person name="Adams J."/>
            <person name="Walker B."/>
            <person name="Young S.K."/>
            <person name="Zeng Q."/>
            <person name="Gargeya S."/>
            <person name="Fitzgerald M."/>
            <person name="Haas B."/>
            <person name="Abouelleil A."/>
            <person name="Alvarado L."/>
            <person name="Arachchi H.M."/>
            <person name="Berlin A.M."/>
            <person name="Chapman S.B."/>
            <person name="Dewar J."/>
            <person name="Goldberg J."/>
            <person name="Griggs A."/>
            <person name="Gujja S."/>
            <person name="Hansen M."/>
            <person name="Howarth C."/>
            <person name="Imamovic A."/>
            <person name="Larimer J."/>
            <person name="McCowan C."/>
            <person name="Murphy C."/>
            <person name="Neiman D."/>
            <person name="Pearson M."/>
            <person name="Priest M."/>
            <person name="Roberts A."/>
            <person name="Saif S."/>
            <person name="Shea T."/>
            <person name="Sisk P."/>
            <person name="Sykes S."/>
            <person name="Wortman J."/>
            <person name="Nusbaum C."/>
            <person name="Birren B."/>
        </authorList>
    </citation>
    <scope>NUCLEOTIDE SEQUENCE [LARGE SCALE GENOMIC DNA]</scope>
    <source>
        <strain evidence="2">Vietnam Oak-Knoll (FVO)</strain>
    </source>
</reference>
<dbReference type="EMBL" id="KI925016">
    <property type="protein sequence ID" value="ETW20655.1"/>
    <property type="molecule type" value="Genomic_DNA"/>
</dbReference>
<dbReference type="Proteomes" id="UP000030690">
    <property type="component" value="Unassembled WGS sequence"/>
</dbReference>
<evidence type="ECO:0000313" key="2">
    <source>
        <dbReference type="Proteomes" id="UP000030690"/>
    </source>
</evidence>
<gene>
    <name evidence="1" type="ORF">PFFVO_00415</name>
</gene>
<name>A0A024VEP9_PLAFA</name>
<proteinExistence type="predicted"/>
<protein>
    <submittedName>
        <fullName evidence="1">Uncharacterized protein</fullName>
    </submittedName>
</protein>